<feature type="region of interest" description="Disordered" evidence="16">
    <location>
        <begin position="610"/>
        <end position="655"/>
    </location>
</feature>
<keyword evidence="7" id="KW-0963">Cytoplasm</keyword>
<dbReference type="eggNOG" id="ENOG502RAS9">
    <property type="taxonomic scope" value="Eukaryota"/>
</dbReference>
<evidence type="ECO:0000256" key="2">
    <source>
        <dbReference type="ARBA" id="ARBA00004496"/>
    </source>
</evidence>
<dbReference type="GO" id="GO:0006281">
    <property type="term" value="P:DNA repair"/>
    <property type="evidence" value="ECO:0007669"/>
    <property type="project" value="UniProtKB-KW"/>
</dbReference>
<reference evidence="19" key="1">
    <citation type="submission" date="2013-05" db="EMBL/GenBank/DDBJ databases">
        <title>The Genome sequence of Mucor circinelloides f. circinelloides 1006PhL.</title>
        <authorList>
            <consortium name="The Broad Institute Genomics Platform"/>
            <person name="Cuomo C."/>
            <person name="Earl A."/>
            <person name="Findley K."/>
            <person name="Lee S.C."/>
            <person name="Walker B."/>
            <person name="Young S."/>
            <person name="Zeng Q."/>
            <person name="Gargeya S."/>
            <person name="Fitzgerald M."/>
            <person name="Haas B."/>
            <person name="Abouelleil A."/>
            <person name="Allen A.W."/>
            <person name="Alvarado L."/>
            <person name="Arachchi H.M."/>
            <person name="Berlin A.M."/>
            <person name="Chapman S.B."/>
            <person name="Gainer-Dewar J."/>
            <person name="Goldberg J."/>
            <person name="Griggs A."/>
            <person name="Gujja S."/>
            <person name="Hansen M."/>
            <person name="Howarth C."/>
            <person name="Imamovic A."/>
            <person name="Ireland A."/>
            <person name="Larimer J."/>
            <person name="McCowan C."/>
            <person name="Murphy C."/>
            <person name="Pearson M."/>
            <person name="Poon T.W."/>
            <person name="Priest M."/>
            <person name="Roberts A."/>
            <person name="Saif S."/>
            <person name="Shea T."/>
            <person name="Sisk P."/>
            <person name="Sykes S."/>
            <person name="Wortman J."/>
            <person name="Nusbaum C."/>
            <person name="Birren B."/>
        </authorList>
    </citation>
    <scope>NUCLEOTIDE SEQUENCE [LARGE SCALE GENOMIC DNA]</scope>
    <source>
        <strain evidence="19">1006PhL</strain>
    </source>
</reference>
<feature type="region of interest" description="Disordered" evidence="16">
    <location>
        <begin position="392"/>
        <end position="421"/>
    </location>
</feature>
<name>S2JW42_MUCC1</name>
<evidence type="ECO:0000256" key="6">
    <source>
        <dbReference type="ARBA" id="ARBA00022454"/>
    </source>
</evidence>
<evidence type="ECO:0000256" key="4">
    <source>
        <dbReference type="ARBA" id="ARBA00005491"/>
    </source>
</evidence>
<accession>S2JW42</accession>
<keyword evidence="11" id="KW-0832">Ubl conjugation</keyword>
<evidence type="ECO:0000256" key="10">
    <source>
        <dbReference type="ARBA" id="ARBA00022786"/>
    </source>
</evidence>
<keyword evidence="9" id="KW-0227">DNA damage</keyword>
<keyword evidence="10" id="KW-0833">Ubl conjugation pathway</keyword>
<feature type="domain" description="CUE" evidence="17">
    <location>
        <begin position="24"/>
        <end position="63"/>
    </location>
</feature>
<evidence type="ECO:0000256" key="1">
    <source>
        <dbReference type="ARBA" id="ARBA00004123"/>
    </source>
</evidence>
<dbReference type="GO" id="GO:0000781">
    <property type="term" value="C:chromosome, telomeric region"/>
    <property type="evidence" value="ECO:0007669"/>
    <property type="project" value="UniProtKB-SubCell"/>
</dbReference>
<dbReference type="InterPro" id="IPR041803">
    <property type="entry name" value="DEF1_CUE"/>
</dbReference>
<evidence type="ECO:0000256" key="15">
    <source>
        <dbReference type="ARBA" id="ARBA00023242"/>
    </source>
</evidence>
<evidence type="ECO:0000313" key="19">
    <source>
        <dbReference type="Proteomes" id="UP000014254"/>
    </source>
</evidence>
<dbReference type="OMA" id="PEWSHND"/>
<dbReference type="Proteomes" id="UP000014254">
    <property type="component" value="Unassembled WGS sequence"/>
</dbReference>
<feature type="compositionally biased region" description="Low complexity" evidence="16">
    <location>
        <begin position="403"/>
        <end position="421"/>
    </location>
</feature>
<feature type="compositionally biased region" description="Basic residues" evidence="16">
    <location>
        <begin position="526"/>
        <end position="535"/>
    </location>
</feature>
<evidence type="ECO:0000256" key="13">
    <source>
        <dbReference type="ARBA" id="ARBA00023125"/>
    </source>
</evidence>
<organism evidence="18 19">
    <name type="scientific">Mucor circinelloides f. circinelloides (strain 1006PhL)</name>
    <name type="common">Mucormycosis agent</name>
    <name type="synonym">Calyptromyces circinelloides</name>
    <dbReference type="NCBI Taxonomy" id="1220926"/>
    <lineage>
        <taxon>Eukaryota</taxon>
        <taxon>Fungi</taxon>
        <taxon>Fungi incertae sedis</taxon>
        <taxon>Mucoromycota</taxon>
        <taxon>Mucoromycotina</taxon>
        <taxon>Mucoromycetes</taxon>
        <taxon>Mucorales</taxon>
        <taxon>Mucorineae</taxon>
        <taxon>Mucoraceae</taxon>
        <taxon>Mucor</taxon>
    </lineage>
</organism>
<feature type="compositionally biased region" description="Low complexity" evidence="16">
    <location>
        <begin position="92"/>
        <end position="106"/>
    </location>
</feature>
<dbReference type="CDD" id="cd14368">
    <property type="entry name" value="CUE_DEF1_like"/>
    <property type="match status" value="1"/>
</dbReference>
<dbReference type="OrthoDB" id="5396806at2759"/>
<comment type="similarity">
    <text evidence="4">Belongs to the DEF1 family.</text>
</comment>
<evidence type="ECO:0000256" key="11">
    <source>
        <dbReference type="ARBA" id="ARBA00022843"/>
    </source>
</evidence>
<dbReference type="InterPro" id="IPR051833">
    <property type="entry name" value="TC-DDR_regulator"/>
</dbReference>
<evidence type="ECO:0000256" key="8">
    <source>
        <dbReference type="ARBA" id="ARBA00022553"/>
    </source>
</evidence>
<dbReference type="GO" id="GO:0005737">
    <property type="term" value="C:cytoplasm"/>
    <property type="evidence" value="ECO:0007669"/>
    <property type="project" value="UniProtKB-SubCell"/>
</dbReference>
<dbReference type="PANTHER" id="PTHR16308">
    <property type="entry name" value="UBIQUITIN ASSOCIATED PROTEIN 2-LIKE/LINGERER"/>
    <property type="match status" value="1"/>
</dbReference>
<keyword evidence="19" id="KW-1185">Reference proteome</keyword>
<evidence type="ECO:0000259" key="17">
    <source>
        <dbReference type="Pfam" id="PF02845"/>
    </source>
</evidence>
<feature type="compositionally biased region" description="Basic and acidic residues" evidence="16">
    <location>
        <begin position="194"/>
        <end position="205"/>
    </location>
</feature>
<evidence type="ECO:0000256" key="9">
    <source>
        <dbReference type="ARBA" id="ARBA00022763"/>
    </source>
</evidence>
<dbReference type="InterPro" id="IPR003892">
    <property type="entry name" value="CUE"/>
</dbReference>
<protein>
    <recommendedName>
        <fullName evidence="5">RNA polymerase II degradation factor 1</fullName>
    </recommendedName>
</protein>
<evidence type="ECO:0000256" key="12">
    <source>
        <dbReference type="ARBA" id="ARBA00022895"/>
    </source>
</evidence>
<keyword evidence="6" id="KW-0158">Chromosome</keyword>
<dbReference type="Pfam" id="PF02845">
    <property type="entry name" value="CUE"/>
    <property type="match status" value="1"/>
</dbReference>
<evidence type="ECO:0000256" key="14">
    <source>
        <dbReference type="ARBA" id="ARBA00023204"/>
    </source>
</evidence>
<keyword evidence="15" id="KW-0539">Nucleus</keyword>
<dbReference type="GO" id="GO:0005634">
    <property type="term" value="C:nucleus"/>
    <property type="evidence" value="ECO:0007669"/>
    <property type="project" value="UniProtKB-SubCell"/>
</dbReference>
<feature type="region of interest" description="Disordered" evidence="16">
    <location>
        <begin position="66"/>
        <end position="205"/>
    </location>
</feature>
<proteinExistence type="inferred from homology"/>
<dbReference type="GO" id="GO:0003677">
    <property type="term" value="F:DNA binding"/>
    <property type="evidence" value="ECO:0007669"/>
    <property type="project" value="UniProtKB-KW"/>
</dbReference>
<sequence length="655" mass="73083">MPPNSGTRQRNNLNDIKSLRAQYRQALPSLTELFPEWSHNDLLFVMDECQGDLDLAITRISEGHANQWGQVKSKKPKPKPTPAQSNHKKSNQKSSTTISPASPSSTNAYAEGKAPARGNNGKSKINGKHNKSKRNGSRKDKSEKKVVEKEEEEEKKPSWASIAKGPTKPEVVNQDTPSEAPPISTVVEESELEADSKMADEIVDQTQEKIEEQVLVETTDEAADQAIDQLITDDPEMSTVVIEEEPSVEPVVIVEPVVVTEPVVITEPVVASNTTVRKPTIRRLNQTEPVILPNNQQAAPLSSVNVQFGSLNLTTGEEITRDENEEAVEETAINVNAAKPLEETKVDVTPSPSQAPAITQVSEQTKPKETPAIATAPTATSAVASNGLASFHNTNKPLPEPFHPQQQQQQPPHIQPQSIQPQPIQQHVYNEPYTMNPYATYVPNMHNSVTGYTGGIPTDYYSADPQRMTYYDTSFYGQSPLMNSGANRHLFTRDGYNTPPPHPSHPPMEMMNHTPPPPSAPQYPHPHSHPAHHPHALPPPPPPVPQPQNYGYYSLSYQQQLQQTQPQPQPQPQPQQPYVNKSMYNAAIPINKYDYSAYEDYYQQQQQQNHEIMYSNNNNNNNNNNQVPSAPPTHPHFQQPYQQQQPQPSRQPYWH</sequence>
<feature type="compositionally biased region" description="Low complexity" evidence="16">
    <location>
        <begin position="635"/>
        <end position="655"/>
    </location>
</feature>
<dbReference type="STRING" id="1220926.S2JW42"/>
<feature type="compositionally biased region" description="Low complexity" evidence="16">
    <location>
        <begin position="616"/>
        <end position="625"/>
    </location>
</feature>
<dbReference type="PANTHER" id="PTHR16308:SF13">
    <property type="entry name" value="PROTEIN LINGERER"/>
    <property type="match status" value="1"/>
</dbReference>
<evidence type="ECO:0000256" key="16">
    <source>
        <dbReference type="SAM" id="MobiDB-lite"/>
    </source>
</evidence>
<comment type="subcellular location">
    <subcellularLocation>
        <location evidence="3">Chromosome</location>
        <location evidence="3">Telomere</location>
    </subcellularLocation>
    <subcellularLocation>
        <location evidence="2">Cytoplasm</location>
    </subcellularLocation>
    <subcellularLocation>
        <location evidence="1">Nucleus</location>
    </subcellularLocation>
</comment>
<feature type="compositionally biased region" description="Pro residues" evidence="16">
    <location>
        <begin position="514"/>
        <end position="524"/>
    </location>
</feature>
<keyword evidence="13" id="KW-0238">DNA-binding</keyword>
<keyword evidence="8" id="KW-0597">Phosphoprotein</keyword>
<dbReference type="GO" id="GO:0043130">
    <property type="term" value="F:ubiquitin binding"/>
    <property type="evidence" value="ECO:0007669"/>
    <property type="project" value="InterPro"/>
</dbReference>
<dbReference type="EMBL" id="KE123977">
    <property type="protein sequence ID" value="EPB87008.1"/>
    <property type="molecule type" value="Genomic_DNA"/>
</dbReference>
<dbReference type="VEuPathDB" id="FungiDB:HMPREF1544_06226"/>
<keyword evidence="14" id="KW-0234">DNA repair</keyword>
<evidence type="ECO:0000256" key="5">
    <source>
        <dbReference type="ARBA" id="ARBA00020536"/>
    </source>
</evidence>
<evidence type="ECO:0000313" key="18">
    <source>
        <dbReference type="EMBL" id="EPB87008.1"/>
    </source>
</evidence>
<feature type="region of interest" description="Disordered" evidence="16">
    <location>
        <begin position="486"/>
        <end position="578"/>
    </location>
</feature>
<feature type="compositionally biased region" description="Polar residues" evidence="16">
    <location>
        <begin position="350"/>
        <end position="364"/>
    </location>
</feature>
<feature type="compositionally biased region" description="Basic and acidic residues" evidence="16">
    <location>
        <begin position="137"/>
        <end position="148"/>
    </location>
</feature>
<gene>
    <name evidence="18" type="ORF">HMPREF1544_06226</name>
</gene>
<feature type="region of interest" description="Disordered" evidence="16">
    <location>
        <begin position="345"/>
        <end position="371"/>
    </location>
</feature>
<evidence type="ECO:0000256" key="3">
    <source>
        <dbReference type="ARBA" id="ARBA00004574"/>
    </source>
</evidence>
<feature type="compositionally biased region" description="Pro residues" evidence="16">
    <location>
        <begin position="536"/>
        <end position="546"/>
    </location>
</feature>
<dbReference type="AlphaFoldDB" id="S2JW42"/>
<feature type="compositionally biased region" description="Basic residues" evidence="16">
    <location>
        <begin position="125"/>
        <end position="136"/>
    </location>
</feature>
<evidence type="ECO:0000256" key="7">
    <source>
        <dbReference type="ARBA" id="ARBA00022490"/>
    </source>
</evidence>
<keyword evidence="12" id="KW-0779">Telomere</keyword>
<dbReference type="InParanoid" id="S2JW42"/>